<dbReference type="Pfam" id="PF00004">
    <property type="entry name" value="AAA"/>
    <property type="match status" value="1"/>
</dbReference>
<keyword evidence="3" id="KW-1185">Reference proteome</keyword>
<dbReference type="GO" id="GO:0016887">
    <property type="term" value="F:ATP hydrolysis activity"/>
    <property type="evidence" value="ECO:0007669"/>
    <property type="project" value="InterPro"/>
</dbReference>
<dbReference type="GO" id="GO:0005524">
    <property type="term" value="F:ATP binding"/>
    <property type="evidence" value="ECO:0007669"/>
    <property type="project" value="UniProtKB-KW"/>
</dbReference>
<dbReference type="CDD" id="cd00009">
    <property type="entry name" value="AAA"/>
    <property type="match status" value="1"/>
</dbReference>
<proteinExistence type="predicted"/>
<dbReference type="Gene3D" id="3.40.50.300">
    <property type="entry name" value="P-loop containing nucleotide triphosphate hydrolases"/>
    <property type="match status" value="1"/>
</dbReference>
<reference evidence="3" key="1">
    <citation type="submission" date="2018-02" db="EMBL/GenBank/DDBJ databases">
        <authorList>
            <person name="Clavel T."/>
            <person name="Strowig T."/>
        </authorList>
    </citation>
    <scope>NUCLEOTIDE SEQUENCE [LARGE SCALE GENOMIC DNA]</scope>
    <source>
        <strain evidence="3">DSM 103720</strain>
    </source>
</reference>
<gene>
    <name evidence="2" type="ORF">C5O23_08980</name>
</gene>
<dbReference type="EMBL" id="PUEC01000019">
    <property type="protein sequence ID" value="PWB01673.1"/>
    <property type="molecule type" value="Genomic_DNA"/>
</dbReference>
<accession>A0A2V1INW7</accession>
<dbReference type="InterPro" id="IPR003959">
    <property type="entry name" value="ATPase_AAA_core"/>
</dbReference>
<dbReference type="GeneID" id="82526473"/>
<keyword evidence="2" id="KW-0547">Nucleotide-binding</keyword>
<dbReference type="InterPro" id="IPR027417">
    <property type="entry name" value="P-loop_NTPase"/>
</dbReference>
<keyword evidence="2" id="KW-0067">ATP-binding</keyword>
<evidence type="ECO:0000313" key="3">
    <source>
        <dbReference type="Proteomes" id="UP000244905"/>
    </source>
</evidence>
<dbReference type="AlphaFoldDB" id="A0A2V1INW7"/>
<feature type="domain" description="ATPase AAA-type core" evidence="1">
    <location>
        <begin position="81"/>
        <end position="122"/>
    </location>
</feature>
<comment type="caution">
    <text evidence="2">The sequence shown here is derived from an EMBL/GenBank/DDBJ whole genome shotgun (WGS) entry which is preliminary data.</text>
</comment>
<sequence length="230" mass="27177">MRHRKTILKGFKYDLSDPEEYARHRSLVMAIANNLMLRELGTFQVDEHNRKVLKFLLLYFNGCALAEDVFPEEDYKIHKNILLIGEPGTGKTLLMQIFADYLREIGNEMVFRNISATQLMNFHKVNGHINKYTYNETDKVETYDGCNPLHICLNDLGLQTENQKSFGTMLNQVMDEFLFARYEIYQQYQKRFHITSNLTVKDLKSRFEKRLVDRFKSFNVIELRGGSRRK</sequence>
<evidence type="ECO:0000259" key="1">
    <source>
        <dbReference type="Pfam" id="PF00004"/>
    </source>
</evidence>
<organism evidence="2 3">
    <name type="scientific">Duncaniella muris</name>
    <dbReference type="NCBI Taxonomy" id="2094150"/>
    <lineage>
        <taxon>Bacteria</taxon>
        <taxon>Pseudomonadati</taxon>
        <taxon>Bacteroidota</taxon>
        <taxon>Bacteroidia</taxon>
        <taxon>Bacteroidales</taxon>
        <taxon>Muribaculaceae</taxon>
        <taxon>Duncaniella</taxon>
    </lineage>
</organism>
<dbReference type="SUPFAM" id="SSF52540">
    <property type="entry name" value="P-loop containing nucleoside triphosphate hydrolases"/>
    <property type="match status" value="1"/>
</dbReference>
<evidence type="ECO:0000313" key="2">
    <source>
        <dbReference type="EMBL" id="PWB01673.1"/>
    </source>
</evidence>
<name>A0A2V1INW7_9BACT</name>
<protein>
    <submittedName>
        <fullName evidence="2">ATP-binding protein</fullName>
    </submittedName>
</protein>
<dbReference type="Proteomes" id="UP000244905">
    <property type="component" value="Unassembled WGS sequence"/>
</dbReference>
<dbReference type="RefSeq" id="WP_107032607.1">
    <property type="nucleotide sequence ID" value="NZ_PUEC01000019.1"/>
</dbReference>